<dbReference type="GO" id="GO:0016020">
    <property type="term" value="C:membrane"/>
    <property type="evidence" value="ECO:0007669"/>
    <property type="project" value="InterPro"/>
</dbReference>
<evidence type="ECO:0000256" key="2">
    <source>
        <dbReference type="SAM" id="Phobius"/>
    </source>
</evidence>
<dbReference type="SUPFAM" id="SSF103481">
    <property type="entry name" value="Multidrug resistance efflux transporter EmrE"/>
    <property type="match status" value="2"/>
</dbReference>
<feature type="transmembrane region" description="Helical" evidence="2">
    <location>
        <begin position="205"/>
        <end position="225"/>
    </location>
</feature>
<keyword evidence="5" id="KW-1185">Reference proteome</keyword>
<protein>
    <submittedName>
        <fullName evidence="4">Drug/metabolite transporter (DMT)-like permease</fullName>
    </submittedName>
</protein>
<organism evidence="4 5">
    <name type="scientific">Pelolinea submarina</name>
    <dbReference type="NCBI Taxonomy" id="913107"/>
    <lineage>
        <taxon>Bacteria</taxon>
        <taxon>Bacillati</taxon>
        <taxon>Chloroflexota</taxon>
        <taxon>Anaerolineae</taxon>
        <taxon>Anaerolineales</taxon>
        <taxon>Anaerolineaceae</taxon>
        <taxon>Pelolinea</taxon>
    </lineage>
</organism>
<reference evidence="4 5" key="1">
    <citation type="submission" date="2018-08" db="EMBL/GenBank/DDBJ databases">
        <title>Genomic Encyclopedia of Type Strains, Phase IV (KMG-IV): sequencing the most valuable type-strain genomes for metagenomic binning, comparative biology and taxonomic classification.</title>
        <authorList>
            <person name="Goeker M."/>
        </authorList>
    </citation>
    <scope>NUCLEOTIDE SEQUENCE [LARGE SCALE GENOMIC DNA]</scope>
    <source>
        <strain evidence="4 5">DSM 23923</strain>
    </source>
</reference>
<evidence type="ECO:0000256" key="1">
    <source>
        <dbReference type="ARBA" id="ARBA00007362"/>
    </source>
</evidence>
<proteinExistence type="inferred from homology"/>
<feature type="transmembrane region" description="Helical" evidence="2">
    <location>
        <begin position="39"/>
        <end position="58"/>
    </location>
</feature>
<comment type="similarity">
    <text evidence="1">Belongs to the EamA transporter family.</text>
</comment>
<dbReference type="RefSeq" id="WP_116223831.1">
    <property type="nucleotide sequence ID" value="NZ_AP018437.1"/>
</dbReference>
<dbReference type="EMBL" id="QUMS01000001">
    <property type="protein sequence ID" value="REG10664.1"/>
    <property type="molecule type" value="Genomic_DNA"/>
</dbReference>
<name>A0A347ZTX2_9CHLR</name>
<dbReference type="InterPro" id="IPR037185">
    <property type="entry name" value="EmrE-like"/>
</dbReference>
<keyword evidence="2" id="KW-1133">Transmembrane helix</keyword>
<feature type="transmembrane region" description="Helical" evidence="2">
    <location>
        <begin position="137"/>
        <end position="157"/>
    </location>
</feature>
<feature type="transmembrane region" description="Helical" evidence="2">
    <location>
        <begin position="237"/>
        <end position="259"/>
    </location>
</feature>
<feature type="transmembrane region" description="Helical" evidence="2">
    <location>
        <begin position="292"/>
        <end position="309"/>
    </location>
</feature>
<feature type="domain" description="EamA" evidence="3">
    <location>
        <begin position="16"/>
        <end position="148"/>
    </location>
</feature>
<dbReference type="PANTHER" id="PTHR22911">
    <property type="entry name" value="ACYL-MALONYL CONDENSING ENZYME-RELATED"/>
    <property type="match status" value="1"/>
</dbReference>
<comment type="caution">
    <text evidence="4">The sequence shown here is derived from an EMBL/GenBank/DDBJ whole genome shotgun (WGS) entry which is preliminary data.</text>
</comment>
<dbReference type="Gene3D" id="1.10.3730.20">
    <property type="match status" value="1"/>
</dbReference>
<accession>A0A347ZTX2</accession>
<feature type="transmembrane region" description="Helical" evidence="2">
    <location>
        <begin position="266"/>
        <end position="286"/>
    </location>
</feature>
<dbReference type="AlphaFoldDB" id="A0A347ZTX2"/>
<dbReference type="Pfam" id="PF00892">
    <property type="entry name" value="EamA"/>
    <property type="match status" value="2"/>
</dbReference>
<keyword evidence="2" id="KW-0812">Transmembrane</keyword>
<dbReference type="PANTHER" id="PTHR22911:SF76">
    <property type="entry name" value="EAMA DOMAIN-CONTAINING PROTEIN"/>
    <property type="match status" value="1"/>
</dbReference>
<feature type="domain" description="EamA" evidence="3">
    <location>
        <begin position="175"/>
        <end position="306"/>
    </location>
</feature>
<evidence type="ECO:0000259" key="3">
    <source>
        <dbReference type="Pfam" id="PF00892"/>
    </source>
</evidence>
<feature type="transmembrane region" description="Helical" evidence="2">
    <location>
        <begin position="103"/>
        <end position="125"/>
    </location>
</feature>
<sequence length="324" mass="35206">MKNSKLYQYVNKNAAAFGLFIAILSVSTAAIFIRLAQQNLPSLVIATNRLVLAMLFLAPFSIPKVLKEKHLITKGDYSLLILSGVLLGFHFASWVTSLEYTNVVSSTVLVTTSPVWVTLFSPLVLKERLPKTFTIGLIIAVAGILIVSFSNACAFSVGGLQCSLEGNMLGQEALKGNFLALVGAWCASAYMMCGRKVRGHLSNQSYSFIVYTIAALTLLTISLSSHQPLLQVHGTDWIWLVMLALIPQIVGHSLLNWALGKLPAAYVSLSLLGEPPGSALLAYIFLSEKPTLLQIIGSVVIIYGIFRANKPQRRQVEAEVEITP</sequence>
<evidence type="ECO:0000313" key="5">
    <source>
        <dbReference type="Proteomes" id="UP000256388"/>
    </source>
</evidence>
<dbReference type="InterPro" id="IPR000620">
    <property type="entry name" value="EamA_dom"/>
</dbReference>
<feature type="transmembrane region" description="Helical" evidence="2">
    <location>
        <begin position="177"/>
        <end position="193"/>
    </location>
</feature>
<gene>
    <name evidence="4" type="ORF">DFR64_0523</name>
</gene>
<dbReference type="OrthoDB" id="9790852at2"/>
<keyword evidence="2" id="KW-0472">Membrane</keyword>
<dbReference type="Proteomes" id="UP000256388">
    <property type="component" value="Unassembled WGS sequence"/>
</dbReference>
<evidence type="ECO:0000313" key="4">
    <source>
        <dbReference type="EMBL" id="REG10664.1"/>
    </source>
</evidence>
<feature type="transmembrane region" description="Helical" evidence="2">
    <location>
        <begin position="79"/>
        <end position="97"/>
    </location>
</feature>